<comment type="caution">
    <text evidence="7">The sequence shown here is derived from an EMBL/GenBank/DDBJ whole genome shotgun (WGS) entry which is preliminary data.</text>
</comment>
<dbReference type="Gene3D" id="3.90.550.10">
    <property type="entry name" value="Spore Coat Polysaccharide Biosynthesis Protein SpsA, Chain A"/>
    <property type="match status" value="1"/>
</dbReference>
<dbReference type="CDD" id="cd06423">
    <property type="entry name" value="CESA_like"/>
    <property type="match status" value="1"/>
</dbReference>
<dbReference type="PANTHER" id="PTHR43630:SF1">
    <property type="entry name" value="POLY-BETA-1,6-N-ACETYL-D-GLUCOSAMINE SYNTHASE"/>
    <property type="match status" value="1"/>
</dbReference>
<keyword evidence="8" id="KW-1185">Reference proteome</keyword>
<name>A0ABS2GB89_9FIRM</name>
<dbReference type="SUPFAM" id="SSF53448">
    <property type="entry name" value="Nucleotide-diphospho-sugar transferases"/>
    <property type="match status" value="1"/>
</dbReference>
<evidence type="ECO:0000259" key="5">
    <source>
        <dbReference type="Pfam" id="PF00535"/>
    </source>
</evidence>
<evidence type="ECO:0000313" key="8">
    <source>
        <dbReference type="Proteomes" id="UP000729290"/>
    </source>
</evidence>
<dbReference type="Pfam" id="PF00535">
    <property type="entry name" value="Glycos_transf_2"/>
    <property type="match status" value="1"/>
</dbReference>
<accession>A0ABS2GB89</accession>
<keyword evidence="2" id="KW-0328">Glycosyltransferase</keyword>
<keyword evidence="4" id="KW-1133">Transmembrane helix</keyword>
<dbReference type="EMBL" id="JACSNV010000020">
    <property type="protein sequence ID" value="MBM6878739.1"/>
    <property type="molecule type" value="Genomic_DNA"/>
</dbReference>
<dbReference type="InterPro" id="IPR001173">
    <property type="entry name" value="Glyco_trans_2-like"/>
</dbReference>
<proteinExistence type="inferred from homology"/>
<feature type="domain" description="Glycosyltransferase 2-like" evidence="6">
    <location>
        <begin position="164"/>
        <end position="388"/>
    </location>
</feature>
<gene>
    <name evidence="7" type="ORF">H9X83_11320</name>
</gene>
<keyword evidence="4" id="KW-0472">Membrane</keyword>
<comment type="similarity">
    <text evidence="1">Belongs to the glycosyltransferase 2 family.</text>
</comment>
<evidence type="ECO:0000256" key="1">
    <source>
        <dbReference type="ARBA" id="ARBA00006739"/>
    </source>
</evidence>
<evidence type="ECO:0000313" key="7">
    <source>
        <dbReference type="EMBL" id="MBM6878739.1"/>
    </source>
</evidence>
<protein>
    <submittedName>
        <fullName evidence="7">Glycosyltransferase family 2 protein</fullName>
    </submittedName>
</protein>
<feature type="domain" description="Glycosyltransferase 2-like" evidence="5">
    <location>
        <begin position="60"/>
        <end position="112"/>
    </location>
</feature>
<evidence type="ECO:0000256" key="2">
    <source>
        <dbReference type="ARBA" id="ARBA00022676"/>
    </source>
</evidence>
<reference evidence="7 8" key="1">
    <citation type="journal article" date="2021" name="Sci. Rep.">
        <title>The distribution of antibiotic resistance genes in chicken gut microbiota commensals.</title>
        <authorList>
            <person name="Juricova H."/>
            <person name="Matiasovicova J."/>
            <person name="Kubasova T."/>
            <person name="Cejkova D."/>
            <person name="Rychlik I."/>
        </authorList>
    </citation>
    <scope>NUCLEOTIDE SEQUENCE [LARGE SCALE GENOMIC DNA]</scope>
    <source>
        <strain evidence="7 8">An431b</strain>
    </source>
</reference>
<evidence type="ECO:0000256" key="3">
    <source>
        <dbReference type="ARBA" id="ARBA00022679"/>
    </source>
</evidence>
<dbReference type="Pfam" id="PF13632">
    <property type="entry name" value="Glyco_trans_2_3"/>
    <property type="match status" value="1"/>
</dbReference>
<dbReference type="Proteomes" id="UP000729290">
    <property type="component" value="Unassembled WGS sequence"/>
</dbReference>
<feature type="transmembrane region" description="Helical" evidence="4">
    <location>
        <begin position="12"/>
        <end position="39"/>
    </location>
</feature>
<evidence type="ECO:0000259" key="6">
    <source>
        <dbReference type="Pfam" id="PF13632"/>
    </source>
</evidence>
<dbReference type="InterPro" id="IPR029044">
    <property type="entry name" value="Nucleotide-diphossugar_trans"/>
</dbReference>
<dbReference type="RefSeq" id="WP_205134399.1">
    <property type="nucleotide sequence ID" value="NZ_JACSNT010000018.1"/>
</dbReference>
<keyword evidence="4" id="KW-0812">Transmembrane</keyword>
<organism evidence="7 8">
    <name type="scientific">Anaerotignum lactatifermentans</name>
    <dbReference type="NCBI Taxonomy" id="160404"/>
    <lineage>
        <taxon>Bacteria</taxon>
        <taxon>Bacillati</taxon>
        <taxon>Bacillota</taxon>
        <taxon>Clostridia</taxon>
        <taxon>Lachnospirales</taxon>
        <taxon>Anaerotignaceae</taxon>
        <taxon>Anaerotignum</taxon>
    </lineage>
</organism>
<evidence type="ECO:0000256" key="4">
    <source>
        <dbReference type="SAM" id="Phobius"/>
    </source>
</evidence>
<dbReference type="PANTHER" id="PTHR43630">
    <property type="entry name" value="POLY-BETA-1,6-N-ACETYL-D-GLUCOSAMINE SYNTHASE"/>
    <property type="match status" value="1"/>
</dbReference>
<sequence length="467" mass="53539">MMDAYKTFFSYVGIFFVLYLIGYASFLFLSVAVGSATLYQTKRRNRLKNELAGDYFIPVSIIVPAYNEEVTIETSIRSLLALEYKLYEIIVVDDGSRDRTGEVVREAFHMHHVNRPIQRKIVCQPEEAVYETYTQKVPITLIQKRNGGKADALNMGINAAKYPYFICMDADSVLQYDALEKIMRPVLEEGNVVAVGGAVRPSNGAEIKNGHVVSYRMPDKLLPCMQVLEYDRSFLAARILFDKFNGSIIISGAFGLFKKSVVVDAGGYDATTMGEDMELVVKLHVFCREHNIPYRIRYATDAICWTQAPESLGDLRKQRRRWHIGLFQSMMGHRRMFANFKYGLVGFVSYLYFLIYELFSPYIEVFGVFTIILAFMVDLINVPFMILFFFIYVMYSSVLSLTAFFSRTHTIDLKLRISDVFKAIGLCAVEVSCLRFILAWTRAAALIGYKRKKQSWGSIERKKIEFK</sequence>
<keyword evidence="3" id="KW-0808">Transferase</keyword>
<feature type="transmembrane region" description="Helical" evidence="4">
    <location>
        <begin position="336"/>
        <end position="353"/>
    </location>
</feature>